<accession>A0A2I0K0G4</accession>
<gene>
    <name evidence="1" type="ORF">CRG98_018069</name>
</gene>
<dbReference type="EMBL" id="PGOL01001028">
    <property type="protein sequence ID" value="PKI61573.1"/>
    <property type="molecule type" value="Genomic_DNA"/>
</dbReference>
<protein>
    <recommendedName>
        <fullName evidence="3">Retrotransposon gag domain-containing protein</fullName>
    </recommendedName>
</protein>
<reference evidence="1 2" key="1">
    <citation type="submission" date="2017-11" db="EMBL/GenBank/DDBJ databases">
        <title>De-novo sequencing of pomegranate (Punica granatum L.) genome.</title>
        <authorList>
            <person name="Akparov Z."/>
            <person name="Amiraslanov A."/>
            <person name="Hajiyeva S."/>
            <person name="Abbasov M."/>
            <person name="Kaur K."/>
            <person name="Hamwieh A."/>
            <person name="Solovyev V."/>
            <person name="Salamov A."/>
            <person name="Braich B."/>
            <person name="Kosarev P."/>
            <person name="Mahmoud A."/>
            <person name="Hajiyev E."/>
            <person name="Babayeva S."/>
            <person name="Izzatullayeva V."/>
            <person name="Mammadov A."/>
            <person name="Mammadov A."/>
            <person name="Sharifova S."/>
            <person name="Ojaghi J."/>
            <person name="Eynullazada K."/>
            <person name="Bayramov B."/>
            <person name="Abdulazimova A."/>
            <person name="Shahmuradov I."/>
        </authorList>
    </citation>
    <scope>NUCLEOTIDE SEQUENCE [LARGE SCALE GENOMIC DNA]</scope>
    <source>
        <strain evidence="2">cv. AG2017</strain>
        <tissue evidence="1">Leaf</tissue>
    </source>
</reference>
<proteinExistence type="predicted"/>
<dbReference type="AlphaFoldDB" id="A0A2I0K0G4"/>
<dbReference type="Proteomes" id="UP000233551">
    <property type="component" value="Unassembled WGS sequence"/>
</dbReference>
<evidence type="ECO:0000313" key="1">
    <source>
        <dbReference type="EMBL" id="PKI61573.1"/>
    </source>
</evidence>
<evidence type="ECO:0000313" key="2">
    <source>
        <dbReference type="Proteomes" id="UP000233551"/>
    </source>
</evidence>
<evidence type="ECO:0008006" key="3">
    <source>
        <dbReference type="Google" id="ProtNLM"/>
    </source>
</evidence>
<keyword evidence="2" id="KW-1185">Reference proteome</keyword>
<sequence length="184" mass="21750">MGRYPRFVQGPGEKVKDYIARFKIAKQRCKTYLLEDQFVKLCINELEFKLKKKFEGIGFHDFFDLVSKMFSYERLLREEANRKRGNRGHIHAVFDEHDEDLEVGVAEIIADKPVNCPPLVRAKSGKNDKPNALDQVKYYTFDVSWSHEIYDFLVKSRLVKFKPDHMYPSAEDYLNRDFCRFHGS</sequence>
<comment type="caution">
    <text evidence="1">The sequence shown here is derived from an EMBL/GenBank/DDBJ whole genome shotgun (WGS) entry which is preliminary data.</text>
</comment>
<name>A0A2I0K0G4_PUNGR</name>
<organism evidence="1 2">
    <name type="scientific">Punica granatum</name>
    <name type="common">Pomegranate</name>
    <dbReference type="NCBI Taxonomy" id="22663"/>
    <lineage>
        <taxon>Eukaryota</taxon>
        <taxon>Viridiplantae</taxon>
        <taxon>Streptophyta</taxon>
        <taxon>Embryophyta</taxon>
        <taxon>Tracheophyta</taxon>
        <taxon>Spermatophyta</taxon>
        <taxon>Magnoliopsida</taxon>
        <taxon>eudicotyledons</taxon>
        <taxon>Gunneridae</taxon>
        <taxon>Pentapetalae</taxon>
        <taxon>rosids</taxon>
        <taxon>malvids</taxon>
        <taxon>Myrtales</taxon>
        <taxon>Lythraceae</taxon>
        <taxon>Punica</taxon>
    </lineage>
</organism>